<accession>A0A4Q7Y452</accession>
<comment type="caution">
    <text evidence="10">The sequence shown here is derived from an EMBL/GenBank/DDBJ whole genome shotgun (WGS) entry which is preliminary data.</text>
</comment>
<keyword evidence="4 8" id="KW-1133">Transmembrane helix</keyword>
<evidence type="ECO:0000256" key="4">
    <source>
        <dbReference type="ARBA" id="ARBA00022989"/>
    </source>
</evidence>
<keyword evidence="11" id="KW-1185">Reference proteome</keyword>
<dbReference type="Gene3D" id="1.10.287.70">
    <property type="match status" value="1"/>
</dbReference>
<evidence type="ECO:0000256" key="6">
    <source>
        <dbReference type="ARBA" id="ARBA00023136"/>
    </source>
</evidence>
<dbReference type="GO" id="GO:0030322">
    <property type="term" value="P:stabilization of membrane potential"/>
    <property type="evidence" value="ECO:0007669"/>
    <property type="project" value="TreeGrafter"/>
</dbReference>
<evidence type="ECO:0000256" key="1">
    <source>
        <dbReference type="ARBA" id="ARBA00004141"/>
    </source>
</evidence>
<dbReference type="RefSeq" id="WP_104527184.1">
    <property type="nucleotide sequence ID" value="NZ_POQT01000004.1"/>
</dbReference>
<dbReference type="PANTHER" id="PTHR11003:SF291">
    <property type="entry name" value="IP11374P"/>
    <property type="match status" value="1"/>
</dbReference>
<dbReference type="InterPro" id="IPR013099">
    <property type="entry name" value="K_chnl_dom"/>
</dbReference>
<feature type="transmembrane region" description="Helical" evidence="8">
    <location>
        <begin position="58"/>
        <end position="83"/>
    </location>
</feature>
<evidence type="ECO:0000256" key="8">
    <source>
        <dbReference type="SAM" id="Phobius"/>
    </source>
</evidence>
<dbReference type="InterPro" id="IPR003280">
    <property type="entry name" value="2pore_dom_K_chnl"/>
</dbReference>
<dbReference type="EMBL" id="SHKV01000001">
    <property type="protein sequence ID" value="RZU30803.1"/>
    <property type="molecule type" value="Genomic_DNA"/>
</dbReference>
<evidence type="ECO:0000259" key="9">
    <source>
        <dbReference type="Pfam" id="PF07885"/>
    </source>
</evidence>
<keyword evidence="2" id="KW-0813">Transport</keyword>
<evidence type="ECO:0000256" key="3">
    <source>
        <dbReference type="ARBA" id="ARBA00022692"/>
    </source>
</evidence>
<evidence type="ECO:0000256" key="7">
    <source>
        <dbReference type="ARBA" id="ARBA00023303"/>
    </source>
</evidence>
<dbReference type="Proteomes" id="UP000292507">
    <property type="component" value="Unassembled WGS sequence"/>
</dbReference>
<sequence length="292" mass="31937">MDWLITAAGAGIVLFAVRDMFHTIWHPSGQGTLSRLVILMVWRGSQLLKRRAHQSSVMGPVALLSVILTWGVTIVAGWTLVYWPHMAEGFSFSSSLDPAQRSDFLDSLYLSLVTVATLGYGDIVPQEPWLRLTSPLQALIGFALLTAAVSWVLQIYPALARRRTLAIRLALLQRAGAARLLPATDSSSSATLLQSLAGDLTQIRVDLTQYAETYYFRETDAVASLPAQLPFARELARAGRESAQEELRLAGTVLAEAVQDYAHLLAQQFPLAGDSTDDVLRNYAADHGYAEP</sequence>
<dbReference type="AlphaFoldDB" id="A0A4Q7Y452"/>
<feature type="transmembrane region" description="Helical" evidence="8">
    <location>
        <begin position="136"/>
        <end position="159"/>
    </location>
</feature>
<name>A0A4Q7Y452_9ACTN</name>
<comment type="subcellular location">
    <subcellularLocation>
        <location evidence="1">Membrane</location>
        <topology evidence="1">Multi-pass membrane protein</topology>
    </subcellularLocation>
</comment>
<reference evidence="10 11" key="1">
    <citation type="submission" date="2019-02" db="EMBL/GenBank/DDBJ databases">
        <title>Sequencing the genomes of 1000 actinobacteria strains.</title>
        <authorList>
            <person name="Klenk H.-P."/>
        </authorList>
    </citation>
    <scope>NUCLEOTIDE SEQUENCE [LARGE SCALE GENOMIC DNA]</scope>
    <source>
        <strain evidence="10 11">DSM 44509</strain>
    </source>
</reference>
<dbReference type="GO" id="GO:0015271">
    <property type="term" value="F:outward rectifier potassium channel activity"/>
    <property type="evidence" value="ECO:0007669"/>
    <property type="project" value="TreeGrafter"/>
</dbReference>
<evidence type="ECO:0000256" key="5">
    <source>
        <dbReference type="ARBA" id="ARBA00023065"/>
    </source>
</evidence>
<evidence type="ECO:0000313" key="11">
    <source>
        <dbReference type="Proteomes" id="UP000292507"/>
    </source>
</evidence>
<evidence type="ECO:0000256" key="2">
    <source>
        <dbReference type="ARBA" id="ARBA00022448"/>
    </source>
</evidence>
<dbReference type="GO" id="GO:0005886">
    <property type="term" value="C:plasma membrane"/>
    <property type="evidence" value="ECO:0007669"/>
    <property type="project" value="TreeGrafter"/>
</dbReference>
<keyword evidence="7" id="KW-0407">Ion channel</keyword>
<protein>
    <submittedName>
        <fullName evidence="10">Ion channel</fullName>
    </submittedName>
</protein>
<feature type="domain" description="Potassium channel" evidence="9">
    <location>
        <begin position="92"/>
        <end position="152"/>
    </location>
</feature>
<keyword evidence="5" id="KW-0406">Ion transport</keyword>
<dbReference type="PANTHER" id="PTHR11003">
    <property type="entry name" value="POTASSIUM CHANNEL, SUBFAMILY K"/>
    <property type="match status" value="1"/>
</dbReference>
<keyword evidence="6 8" id="KW-0472">Membrane</keyword>
<evidence type="ECO:0000313" key="10">
    <source>
        <dbReference type="EMBL" id="RZU30803.1"/>
    </source>
</evidence>
<dbReference type="Pfam" id="PF07885">
    <property type="entry name" value="Ion_trans_2"/>
    <property type="match status" value="1"/>
</dbReference>
<keyword evidence="3 8" id="KW-0812">Transmembrane</keyword>
<proteinExistence type="predicted"/>
<dbReference type="OrthoDB" id="8477930at2"/>
<dbReference type="SUPFAM" id="SSF81324">
    <property type="entry name" value="Voltage-gated potassium channels"/>
    <property type="match status" value="1"/>
</dbReference>
<dbReference type="GO" id="GO:0022841">
    <property type="term" value="F:potassium ion leak channel activity"/>
    <property type="evidence" value="ECO:0007669"/>
    <property type="project" value="TreeGrafter"/>
</dbReference>
<organism evidence="10 11">
    <name type="scientific">Blastococcus saxobsidens</name>
    <dbReference type="NCBI Taxonomy" id="138336"/>
    <lineage>
        <taxon>Bacteria</taxon>
        <taxon>Bacillati</taxon>
        <taxon>Actinomycetota</taxon>
        <taxon>Actinomycetes</taxon>
        <taxon>Geodermatophilales</taxon>
        <taxon>Geodermatophilaceae</taxon>
        <taxon>Blastococcus</taxon>
    </lineage>
</organism>
<gene>
    <name evidence="10" type="ORF">BKA19_0431</name>
</gene>